<evidence type="ECO:0000313" key="2">
    <source>
        <dbReference type="EMBL" id="MBB4219476.1"/>
    </source>
</evidence>
<sequence>MTPTIRETRRASRLALPQALAVASALSSALLCPAATAATPKAPPKFTDYPITVRDQPRAGPHPPLRLTTRTARRYTTVIHNAYKEPPNFAGHLRVASWGCGTDCRNFAVLDQNTGQAYTLPGVDAIAGAMGNDDERVDFRLDSRLLIISGSFNEKPLQGKFYYLWTGQRLQRIFTGPLPVDAIDTSPVETQTPAR</sequence>
<feature type="chain" id="PRO_5033028711" description="Lipoprotein" evidence="1">
    <location>
        <begin position="38"/>
        <end position="195"/>
    </location>
</feature>
<gene>
    <name evidence="2" type="ORF">GGD71_000223</name>
</gene>
<dbReference type="EMBL" id="JACIFZ010000001">
    <property type="protein sequence ID" value="MBB4219476.1"/>
    <property type="molecule type" value="Genomic_DNA"/>
</dbReference>
<comment type="caution">
    <text evidence="2">The sequence shown here is derived from an EMBL/GenBank/DDBJ whole genome shotgun (WGS) entry which is preliminary data.</text>
</comment>
<protein>
    <recommendedName>
        <fullName evidence="4">Lipoprotein</fullName>
    </recommendedName>
</protein>
<keyword evidence="1" id="KW-0732">Signal</keyword>
<reference evidence="2 3" key="1">
    <citation type="submission" date="2020-08" db="EMBL/GenBank/DDBJ databases">
        <title>Genomic Encyclopedia of Type Strains, Phase IV (KMG-V): Genome sequencing to study the core and pangenomes of soil and plant-associated prokaryotes.</title>
        <authorList>
            <person name="Whitman W."/>
        </authorList>
    </citation>
    <scope>NUCLEOTIDE SEQUENCE [LARGE SCALE GENOMIC DNA]</scope>
    <source>
        <strain evidence="2 3">34/80</strain>
    </source>
</reference>
<feature type="signal peptide" evidence="1">
    <location>
        <begin position="1"/>
        <end position="37"/>
    </location>
</feature>
<organism evidence="2 3">
    <name type="scientific">Variovorax guangxiensis</name>
    <dbReference type="NCBI Taxonomy" id="1775474"/>
    <lineage>
        <taxon>Bacteria</taxon>
        <taxon>Pseudomonadati</taxon>
        <taxon>Pseudomonadota</taxon>
        <taxon>Betaproteobacteria</taxon>
        <taxon>Burkholderiales</taxon>
        <taxon>Comamonadaceae</taxon>
        <taxon>Variovorax</taxon>
    </lineage>
</organism>
<dbReference type="AlphaFoldDB" id="A0A840F9V3"/>
<proteinExistence type="predicted"/>
<evidence type="ECO:0000256" key="1">
    <source>
        <dbReference type="SAM" id="SignalP"/>
    </source>
</evidence>
<dbReference type="RefSeq" id="WP_260319173.1">
    <property type="nucleotide sequence ID" value="NZ_JACIFZ010000001.1"/>
</dbReference>
<evidence type="ECO:0008006" key="4">
    <source>
        <dbReference type="Google" id="ProtNLM"/>
    </source>
</evidence>
<dbReference type="Proteomes" id="UP000524450">
    <property type="component" value="Unassembled WGS sequence"/>
</dbReference>
<evidence type="ECO:0000313" key="3">
    <source>
        <dbReference type="Proteomes" id="UP000524450"/>
    </source>
</evidence>
<name>A0A840F9V3_9BURK</name>
<accession>A0A840F9V3</accession>